<evidence type="ECO:0000313" key="1">
    <source>
        <dbReference type="EMBL" id="GAA4511203.1"/>
    </source>
</evidence>
<gene>
    <name evidence="1" type="ORF">GCM10023173_03670</name>
</gene>
<keyword evidence="1" id="KW-0378">Hydrolase</keyword>
<dbReference type="InterPro" id="IPR001130">
    <property type="entry name" value="TatD-like"/>
</dbReference>
<evidence type="ECO:0000313" key="2">
    <source>
        <dbReference type="Proteomes" id="UP001500394"/>
    </source>
</evidence>
<dbReference type="EMBL" id="BAABGR010000004">
    <property type="protein sequence ID" value="GAA4511203.1"/>
    <property type="molecule type" value="Genomic_DNA"/>
</dbReference>
<dbReference type="CDD" id="cd01310">
    <property type="entry name" value="TatD_DNAse"/>
    <property type="match status" value="1"/>
</dbReference>
<sequence>MLNCIIGKGAIPETICSVGIHPWYVEGDGNTQWALLKQQATSTQVLAIGECGLDKLTDTPWDKQIEIFECQILLANKLQKPLIIHCVRAFQETMTMLKAQKVQVPVLFHGFNKKKEVAQALLRQGYYLSLGSAILKGQMDDILIDLPLEKIFFETDDKSTNVVDIYSYFCTVRKISMDDLRQQISKNFQNVFRYTLSA</sequence>
<name>A0ABP8QVK5_9SPHI</name>
<dbReference type="Proteomes" id="UP001500394">
    <property type="component" value="Unassembled WGS sequence"/>
</dbReference>
<dbReference type="PANTHER" id="PTHR46124">
    <property type="entry name" value="D-AMINOACYL-TRNA DEACYLASE"/>
    <property type="match status" value="1"/>
</dbReference>
<organism evidence="1 2">
    <name type="scientific">Sphingobacterium thermophilum</name>
    <dbReference type="NCBI Taxonomy" id="768534"/>
    <lineage>
        <taxon>Bacteria</taxon>
        <taxon>Pseudomonadati</taxon>
        <taxon>Bacteroidota</taxon>
        <taxon>Sphingobacteriia</taxon>
        <taxon>Sphingobacteriales</taxon>
        <taxon>Sphingobacteriaceae</taxon>
        <taxon>Sphingobacterium</taxon>
    </lineage>
</organism>
<dbReference type="InterPro" id="IPR032466">
    <property type="entry name" value="Metal_Hydrolase"/>
</dbReference>
<dbReference type="SUPFAM" id="SSF51556">
    <property type="entry name" value="Metallo-dependent hydrolases"/>
    <property type="match status" value="1"/>
</dbReference>
<accession>A0ABP8QVK5</accession>
<dbReference type="Pfam" id="PF01026">
    <property type="entry name" value="TatD_DNase"/>
    <property type="match status" value="1"/>
</dbReference>
<dbReference type="PANTHER" id="PTHR46124:SF2">
    <property type="entry name" value="D-AMINOACYL-TRNA DEACYLASE"/>
    <property type="match status" value="1"/>
</dbReference>
<proteinExistence type="predicted"/>
<dbReference type="Gene3D" id="3.20.20.140">
    <property type="entry name" value="Metal-dependent hydrolases"/>
    <property type="match status" value="1"/>
</dbReference>
<protein>
    <submittedName>
        <fullName evidence="1">TatD family hydrolase</fullName>
    </submittedName>
</protein>
<reference evidence="2" key="1">
    <citation type="journal article" date="2019" name="Int. J. Syst. Evol. Microbiol.">
        <title>The Global Catalogue of Microorganisms (GCM) 10K type strain sequencing project: providing services to taxonomists for standard genome sequencing and annotation.</title>
        <authorList>
            <consortium name="The Broad Institute Genomics Platform"/>
            <consortium name="The Broad Institute Genome Sequencing Center for Infectious Disease"/>
            <person name="Wu L."/>
            <person name="Ma J."/>
        </authorList>
    </citation>
    <scope>NUCLEOTIDE SEQUENCE [LARGE SCALE GENOMIC DNA]</scope>
    <source>
        <strain evidence="2">JCM 17858</strain>
    </source>
</reference>
<dbReference type="PIRSF" id="PIRSF005902">
    <property type="entry name" value="DNase_TatD"/>
    <property type="match status" value="1"/>
</dbReference>
<dbReference type="GO" id="GO:0016787">
    <property type="term" value="F:hydrolase activity"/>
    <property type="evidence" value="ECO:0007669"/>
    <property type="project" value="UniProtKB-KW"/>
</dbReference>
<comment type="caution">
    <text evidence="1">The sequence shown here is derived from an EMBL/GenBank/DDBJ whole genome shotgun (WGS) entry which is preliminary data.</text>
</comment>
<keyword evidence="2" id="KW-1185">Reference proteome</keyword>